<dbReference type="InterPro" id="IPR009057">
    <property type="entry name" value="Homeodomain-like_sf"/>
</dbReference>
<name>A0A2A4G7P2_9FLAO</name>
<reference evidence="5 6" key="1">
    <citation type="submission" date="2017-04" db="EMBL/GenBank/DDBJ databases">
        <title>A new member of the family Flavobacteriaceae isolated from ascidians.</title>
        <authorList>
            <person name="Chen L."/>
        </authorList>
    </citation>
    <scope>NUCLEOTIDE SEQUENCE [LARGE SCALE GENOMIC DNA]</scope>
    <source>
        <strain evidence="5 6">HQA918</strain>
    </source>
</reference>
<dbReference type="SUPFAM" id="SSF51182">
    <property type="entry name" value="RmlC-like cupins"/>
    <property type="match status" value="1"/>
</dbReference>
<evidence type="ECO:0000256" key="3">
    <source>
        <dbReference type="ARBA" id="ARBA00023163"/>
    </source>
</evidence>
<gene>
    <name evidence="5" type="ORF">B7P33_09200</name>
</gene>
<evidence type="ECO:0000256" key="1">
    <source>
        <dbReference type="ARBA" id="ARBA00023015"/>
    </source>
</evidence>
<protein>
    <recommendedName>
        <fullName evidence="4">HTH araC/xylS-type domain-containing protein</fullName>
    </recommendedName>
</protein>
<dbReference type="InterPro" id="IPR018060">
    <property type="entry name" value="HTH_AraC"/>
</dbReference>
<dbReference type="GO" id="GO:0043565">
    <property type="term" value="F:sequence-specific DNA binding"/>
    <property type="evidence" value="ECO:0007669"/>
    <property type="project" value="InterPro"/>
</dbReference>
<dbReference type="InterPro" id="IPR018062">
    <property type="entry name" value="HTH_AraC-typ_CS"/>
</dbReference>
<dbReference type="Gene3D" id="1.10.10.60">
    <property type="entry name" value="Homeodomain-like"/>
    <property type="match status" value="2"/>
</dbReference>
<dbReference type="InterPro" id="IPR011051">
    <property type="entry name" value="RmlC_Cupin_sf"/>
</dbReference>
<dbReference type="EMBL" id="NBWU01000003">
    <property type="protein sequence ID" value="PCE64453.1"/>
    <property type="molecule type" value="Genomic_DNA"/>
</dbReference>
<dbReference type="PANTHER" id="PTHR43280">
    <property type="entry name" value="ARAC-FAMILY TRANSCRIPTIONAL REGULATOR"/>
    <property type="match status" value="1"/>
</dbReference>
<keyword evidence="1" id="KW-0805">Transcription regulation</keyword>
<evidence type="ECO:0000259" key="4">
    <source>
        <dbReference type="PROSITE" id="PS01124"/>
    </source>
</evidence>
<organism evidence="5 6">
    <name type="scientific">Sediminicola luteus</name>
    <dbReference type="NCBI Taxonomy" id="319238"/>
    <lineage>
        <taxon>Bacteria</taxon>
        <taxon>Pseudomonadati</taxon>
        <taxon>Bacteroidota</taxon>
        <taxon>Flavobacteriia</taxon>
        <taxon>Flavobacteriales</taxon>
        <taxon>Flavobacteriaceae</taxon>
        <taxon>Sediminicola</taxon>
    </lineage>
</organism>
<proteinExistence type="predicted"/>
<keyword evidence="6" id="KW-1185">Reference proteome</keyword>
<evidence type="ECO:0000313" key="6">
    <source>
        <dbReference type="Proteomes" id="UP000219559"/>
    </source>
</evidence>
<dbReference type="SMART" id="SM00342">
    <property type="entry name" value="HTH_ARAC"/>
    <property type="match status" value="1"/>
</dbReference>
<comment type="caution">
    <text evidence="5">The sequence shown here is derived from an EMBL/GenBank/DDBJ whole genome shotgun (WGS) entry which is preliminary data.</text>
</comment>
<dbReference type="AlphaFoldDB" id="A0A2A4G7P2"/>
<evidence type="ECO:0000313" key="5">
    <source>
        <dbReference type="EMBL" id="PCE64453.1"/>
    </source>
</evidence>
<dbReference type="RefSeq" id="WP_097440574.1">
    <property type="nucleotide sequence ID" value="NZ_KZ300476.1"/>
</dbReference>
<keyword evidence="2" id="KW-0238">DNA-binding</keyword>
<dbReference type="PROSITE" id="PS00041">
    <property type="entry name" value="HTH_ARAC_FAMILY_1"/>
    <property type="match status" value="1"/>
</dbReference>
<accession>A0A2A4G7P2</accession>
<keyword evidence="3" id="KW-0804">Transcription</keyword>
<sequence length="299" mass="34271">MKLQLLNRTSPEHVSFTVSDTIYNSSIGIWHYHAEFEVIAFLSNSGTRFVGDSIGKWVSGDVFLLGKNLPHMWLEDESTKTLEPQEEERSETVAVHFLKEFMGPEFFEKPELRPIDQLMKLAMRGIRFPQVPEHVLKKIKAMVHNDPLHRLLGLLEALQELSKLKELEVLSSPGYVNPSHTNRDSRLRKINEFVFANFKNDISAQDVAQHIGMNASAFSRYFTRIHKKTFTSFLNEIRIGYACKQLQEAEINISAIAYGSGFNNLSNFNKQFKNITGTAPSKYAKLYTDNHISYRIGQK</sequence>
<dbReference type="GO" id="GO:0003700">
    <property type="term" value="F:DNA-binding transcription factor activity"/>
    <property type="evidence" value="ECO:0007669"/>
    <property type="project" value="InterPro"/>
</dbReference>
<evidence type="ECO:0000256" key="2">
    <source>
        <dbReference type="ARBA" id="ARBA00023125"/>
    </source>
</evidence>
<dbReference type="OrthoDB" id="1410704at2"/>
<dbReference type="PANTHER" id="PTHR43280:SF27">
    <property type="entry name" value="TRANSCRIPTIONAL REGULATOR MTLR"/>
    <property type="match status" value="1"/>
</dbReference>
<dbReference type="Pfam" id="PF12833">
    <property type="entry name" value="HTH_18"/>
    <property type="match status" value="1"/>
</dbReference>
<feature type="domain" description="HTH araC/xylS-type" evidence="4">
    <location>
        <begin position="188"/>
        <end position="286"/>
    </location>
</feature>
<dbReference type="SUPFAM" id="SSF46689">
    <property type="entry name" value="Homeodomain-like"/>
    <property type="match status" value="2"/>
</dbReference>
<dbReference type="Proteomes" id="UP000219559">
    <property type="component" value="Unassembled WGS sequence"/>
</dbReference>
<dbReference type="PROSITE" id="PS01124">
    <property type="entry name" value="HTH_ARAC_FAMILY_2"/>
    <property type="match status" value="1"/>
</dbReference>